<proteinExistence type="inferred from homology"/>
<dbReference type="InterPro" id="IPR045113">
    <property type="entry name" value="Rpb7-like"/>
</dbReference>
<dbReference type="GO" id="GO:0060213">
    <property type="term" value="P:positive regulation of nuclear-transcribed mRNA poly(A) tail shortening"/>
    <property type="evidence" value="ECO:0007669"/>
    <property type="project" value="TreeGrafter"/>
</dbReference>
<dbReference type="PANTHER" id="PTHR12709">
    <property type="entry name" value="DNA-DIRECTED RNA POLYMERASE II, III"/>
    <property type="match status" value="1"/>
</dbReference>
<evidence type="ECO:0000259" key="6">
    <source>
        <dbReference type="PROSITE" id="PS50126"/>
    </source>
</evidence>
<dbReference type="GO" id="GO:0005665">
    <property type="term" value="C:RNA polymerase II, core complex"/>
    <property type="evidence" value="ECO:0007669"/>
    <property type="project" value="TreeGrafter"/>
</dbReference>
<comment type="caution">
    <text evidence="7">The sequence shown here is derived from an EMBL/GenBank/DDBJ whole genome shotgun (WGS) entry which is preliminary data.</text>
</comment>
<dbReference type="PROSITE" id="PS50126">
    <property type="entry name" value="S1"/>
    <property type="match status" value="1"/>
</dbReference>
<dbReference type="Gene3D" id="2.40.50.140">
    <property type="entry name" value="Nucleic acid-binding proteins"/>
    <property type="match status" value="1"/>
</dbReference>
<dbReference type="CDD" id="cd04329">
    <property type="entry name" value="RNAP_II_Rpb7_N"/>
    <property type="match status" value="1"/>
</dbReference>
<accession>A0A9P7B292</accession>
<dbReference type="GO" id="GO:0000932">
    <property type="term" value="C:P-body"/>
    <property type="evidence" value="ECO:0007669"/>
    <property type="project" value="TreeGrafter"/>
</dbReference>
<comment type="subcellular location">
    <subcellularLocation>
        <location evidence="1">Nucleus</location>
    </subcellularLocation>
</comment>
<dbReference type="SUPFAM" id="SSF88798">
    <property type="entry name" value="N-terminal, heterodimerisation domain of RBP7 (RpoE)"/>
    <property type="match status" value="1"/>
</dbReference>
<dbReference type="FunFam" id="3.30.1490.120:FF:000001">
    <property type="entry name" value="DNA-directed RNA polymerase II subunit RPB7"/>
    <property type="match status" value="1"/>
</dbReference>
<keyword evidence="3 7" id="KW-0240">DNA-directed RNA polymerase</keyword>
<dbReference type="Gene3D" id="3.30.1490.120">
    <property type="entry name" value="RNA polymerase Rpb7-like, N-terminal domain"/>
    <property type="match status" value="1"/>
</dbReference>
<sequence length="175" mass="19540">MFFYKQLTQDLIMHPSYFNQSLRGHLGNELRRQVEGTCSGRLGYIVAVVLEEMDSTGSHRGRIMEDGQAVFSIKYRAVVYRPFRNEVVDGVVSSVNKMGIFVDVGPLQCFISTHLVPPDFSFDPNSNPPCFSSSEDTLTIQKGTKIRLKIVGTRIDATEIFAIGTIKEDYLGPLG</sequence>
<protein>
    <submittedName>
        <fullName evidence="7">DNA-directed RNA polymerase II subunit</fullName>
    </submittedName>
</protein>
<dbReference type="EMBL" id="PUHQ01000145">
    <property type="protein sequence ID" value="KAG0654568.1"/>
    <property type="molecule type" value="Genomic_DNA"/>
</dbReference>
<comment type="similarity">
    <text evidence="2">Belongs to the eukaryotic RPB7/RPC8 RNA polymerase subunit family.</text>
</comment>
<dbReference type="OrthoDB" id="1162399at2759"/>
<dbReference type="GO" id="GO:0003697">
    <property type="term" value="F:single-stranded DNA binding"/>
    <property type="evidence" value="ECO:0007669"/>
    <property type="project" value="TreeGrafter"/>
</dbReference>
<dbReference type="InterPro" id="IPR036898">
    <property type="entry name" value="RNA_pol_Rpb7-like_N_sf"/>
</dbReference>
<gene>
    <name evidence="7" type="primary">RPB7</name>
    <name evidence="7" type="ORF">C6P46_001589</name>
</gene>
<dbReference type="GO" id="GO:0031369">
    <property type="term" value="F:translation initiation factor binding"/>
    <property type="evidence" value="ECO:0007669"/>
    <property type="project" value="TreeGrafter"/>
</dbReference>
<dbReference type="Proteomes" id="UP000777482">
    <property type="component" value="Unassembled WGS sequence"/>
</dbReference>
<keyword evidence="8" id="KW-1185">Reference proteome</keyword>
<keyword evidence="5" id="KW-0539">Nucleus</keyword>
<dbReference type="Pfam" id="PF03876">
    <property type="entry name" value="SHS2_Rpb7-N"/>
    <property type="match status" value="1"/>
</dbReference>
<name>A0A9P7B292_RHOMI</name>
<dbReference type="InterPro" id="IPR005576">
    <property type="entry name" value="Rpb7-like_N"/>
</dbReference>
<dbReference type="GO" id="GO:0045948">
    <property type="term" value="P:positive regulation of translational initiation"/>
    <property type="evidence" value="ECO:0007669"/>
    <property type="project" value="TreeGrafter"/>
</dbReference>
<evidence type="ECO:0000256" key="5">
    <source>
        <dbReference type="ARBA" id="ARBA00023242"/>
    </source>
</evidence>
<evidence type="ECO:0000256" key="3">
    <source>
        <dbReference type="ARBA" id="ARBA00022478"/>
    </source>
</evidence>
<evidence type="ECO:0000256" key="2">
    <source>
        <dbReference type="ARBA" id="ARBA00009307"/>
    </source>
</evidence>
<dbReference type="PANTHER" id="PTHR12709:SF4">
    <property type="entry name" value="DNA-DIRECTED RNA POLYMERASE II SUBUNIT RPB7"/>
    <property type="match status" value="1"/>
</dbReference>
<keyword evidence="4" id="KW-0804">Transcription</keyword>
<dbReference type="SUPFAM" id="SSF50249">
    <property type="entry name" value="Nucleic acid-binding proteins"/>
    <property type="match status" value="1"/>
</dbReference>
<dbReference type="InterPro" id="IPR003029">
    <property type="entry name" value="S1_domain"/>
</dbReference>
<evidence type="ECO:0000313" key="7">
    <source>
        <dbReference type="EMBL" id="KAG0654568.1"/>
    </source>
</evidence>
<dbReference type="CDD" id="cd04462">
    <property type="entry name" value="S1_RNAPII_Rpb7"/>
    <property type="match status" value="1"/>
</dbReference>
<dbReference type="Pfam" id="PF00575">
    <property type="entry name" value="S1"/>
    <property type="match status" value="1"/>
</dbReference>
<dbReference type="InterPro" id="IPR012340">
    <property type="entry name" value="NA-bd_OB-fold"/>
</dbReference>
<dbReference type="FunFam" id="2.40.50.140:FF:000043">
    <property type="entry name" value="DNA-directed RNA polymerase II subunit RPB7"/>
    <property type="match status" value="1"/>
</dbReference>
<evidence type="ECO:0000313" key="8">
    <source>
        <dbReference type="Proteomes" id="UP000777482"/>
    </source>
</evidence>
<dbReference type="AlphaFoldDB" id="A0A9P7B292"/>
<evidence type="ECO:0000256" key="1">
    <source>
        <dbReference type="ARBA" id="ARBA00004123"/>
    </source>
</evidence>
<dbReference type="GO" id="GO:0006367">
    <property type="term" value="P:transcription initiation at RNA polymerase II promoter"/>
    <property type="evidence" value="ECO:0007669"/>
    <property type="project" value="TreeGrafter"/>
</dbReference>
<reference evidence="7 8" key="1">
    <citation type="submission" date="2020-11" db="EMBL/GenBank/DDBJ databases">
        <title>Kefir isolates.</title>
        <authorList>
            <person name="Marcisauskas S."/>
            <person name="Kim Y."/>
            <person name="Blasche S."/>
        </authorList>
    </citation>
    <scope>NUCLEOTIDE SEQUENCE [LARGE SCALE GENOMIC DNA]</scope>
    <source>
        <strain evidence="7 8">KR</strain>
    </source>
</reference>
<feature type="domain" description="S1 motif" evidence="6">
    <location>
        <begin position="85"/>
        <end position="151"/>
    </location>
</feature>
<organism evidence="7 8">
    <name type="scientific">Rhodotorula mucilaginosa</name>
    <name type="common">Yeast</name>
    <name type="synonym">Rhodotorula rubra</name>
    <dbReference type="NCBI Taxonomy" id="5537"/>
    <lineage>
        <taxon>Eukaryota</taxon>
        <taxon>Fungi</taxon>
        <taxon>Dikarya</taxon>
        <taxon>Basidiomycota</taxon>
        <taxon>Pucciniomycotina</taxon>
        <taxon>Microbotryomycetes</taxon>
        <taxon>Sporidiobolales</taxon>
        <taxon>Sporidiobolaceae</taxon>
        <taxon>Rhodotorula</taxon>
    </lineage>
</organism>
<evidence type="ECO:0000256" key="4">
    <source>
        <dbReference type="ARBA" id="ARBA00023163"/>
    </source>
</evidence>
<dbReference type="GO" id="GO:0003727">
    <property type="term" value="F:single-stranded RNA binding"/>
    <property type="evidence" value="ECO:0007669"/>
    <property type="project" value="TreeGrafter"/>
</dbReference>